<dbReference type="InterPro" id="IPR003688">
    <property type="entry name" value="TraG/VirD4"/>
</dbReference>
<dbReference type="PATRIC" id="fig|1365965.3.peg.811"/>
<dbReference type="Proteomes" id="UP000037193">
    <property type="component" value="Unassembled WGS sequence"/>
</dbReference>
<evidence type="ECO:0000256" key="1">
    <source>
        <dbReference type="ARBA" id="ARBA00004651"/>
    </source>
</evidence>
<sequence length="554" mass="62015">MNHAKTILPALLGLLVLFWTGDKIGYRIRTDMEAGVSGLDMADRFWLDLLDPSHISTHPTDMLCGLTLVAVAGLAWAYRRAARLTLRNGEEHGSAHWAGPRDIKLFIDPDPAHNLRFTRTERLSTDTRRTLRNLNVLLLGSSGSGKTRYYVKPNLLGADMNWAVTDPKGELKRDTESPMKARGYAVHALDLVDLTRSDRFNPMRYIDPAEPQLAILRLTDNLVTNATGDRKNGDGFWEDAEKALLSALIAWVHYTEDEPTLNHVTDMLDQMGASEQDEEREFIVDALFAETRVEIAAMRAHEDDYDEQTRDMLEGLAFACAQYSMFLKGAGETKKSIIITTGVHLAPLQVREVRRILSGDDIHLESLDEGKRVVYLELPDTNATFGFLASVFYQCLFETLVRKADHTDGGRLGRDVHCLLDEFANIGKIPNFVRLVATIRSRGISCSIILQTVSQGKSLYKDDWETIAGNCDSWLFLGGNEASTTKTISDRLGDQTIDVIETSETKGMNGSWSRSVRKNARKLLTPDELGRLDTDQCVYLLRGLPPFLSHKLTD</sequence>
<evidence type="ECO:0000313" key="7">
    <source>
        <dbReference type="EMBL" id="KOA41073.1"/>
    </source>
</evidence>
<dbReference type="InterPro" id="IPR027417">
    <property type="entry name" value="P-loop_NTPase"/>
</dbReference>
<proteinExistence type="inferred from homology"/>
<keyword evidence="6" id="KW-0472">Membrane</keyword>
<dbReference type="NCBIfam" id="NF045973">
    <property type="entry name" value="conju_CD1115"/>
    <property type="match status" value="1"/>
</dbReference>
<dbReference type="PANTHER" id="PTHR37937:SF1">
    <property type="entry name" value="CONJUGATIVE TRANSFER: DNA TRANSPORT"/>
    <property type="match status" value="1"/>
</dbReference>
<name>A0A0L7B1C3_BIFBR</name>
<evidence type="ECO:0000256" key="5">
    <source>
        <dbReference type="ARBA" id="ARBA00022989"/>
    </source>
</evidence>
<gene>
    <name evidence="7" type="ORF">BBM1128_03985</name>
</gene>
<evidence type="ECO:0000256" key="2">
    <source>
        <dbReference type="ARBA" id="ARBA00008806"/>
    </source>
</evidence>
<evidence type="ECO:0000256" key="3">
    <source>
        <dbReference type="ARBA" id="ARBA00022475"/>
    </source>
</evidence>
<comment type="similarity">
    <text evidence="2">Belongs to the VirD4/TraG family.</text>
</comment>
<comment type="subcellular location">
    <subcellularLocation>
        <location evidence="1">Cell membrane</location>
        <topology evidence="1">Multi-pass membrane protein</topology>
    </subcellularLocation>
</comment>
<evidence type="ECO:0000256" key="4">
    <source>
        <dbReference type="ARBA" id="ARBA00022692"/>
    </source>
</evidence>
<keyword evidence="4" id="KW-0812">Transmembrane</keyword>
<evidence type="ECO:0008006" key="9">
    <source>
        <dbReference type="Google" id="ProtNLM"/>
    </source>
</evidence>
<dbReference type="CDD" id="cd01127">
    <property type="entry name" value="TrwB_TraG_TraD_VirD4"/>
    <property type="match status" value="1"/>
</dbReference>
<dbReference type="InterPro" id="IPR051539">
    <property type="entry name" value="T4SS-coupling_protein"/>
</dbReference>
<dbReference type="Pfam" id="PF02534">
    <property type="entry name" value="T4SS-DNA_transf"/>
    <property type="match status" value="1"/>
</dbReference>
<dbReference type="Gene3D" id="3.40.50.300">
    <property type="entry name" value="P-loop containing nucleotide triphosphate hydrolases"/>
    <property type="match status" value="1"/>
</dbReference>
<reference evidence="7 8" key="1">
    <citation type="journal article" date="2015" name="Int J Genomics">
        <title>Comparative Genomics Revealed Genetic Diversity and Species/Strain-Level Differences in Carbohydrate Metabolism of Three Probiotic Bifidobacterial Species.</title>
        <authorList>
            <person name="Odamaki T."/>
            <person name="Horigome A."/>
            <person name="Sugahara H."/>
            <person name="Hashikura N."/>
            <person name="Minami J."/>
            <person name="Xiao J.Z."/>
            <person name="Abe F."/>
        </authorList>
    </citation>
    <scope>NUCLEOTIDE SEQUENCE [LARGE SCALE GENOMIC DNA]</scope>
    <source>
        <strain evidence="7 8">MCC 1128</strain>
    </source>
</reference>
<dbReference type="PANTHER" id="PTHR37937">
    <property type="entry name" value="CONJUGATIVE TRANSFER: DNA TRANSPORT"/>
    <property type="match status" value="1"/>
</dbReference>
<evidence type="ECO:0000256" key="6">
    <source>
        <dbReference type="ARBA" id="ARBA00023136"/>
    </source>
</evidence>
<keyword evidence="5" id="KW-1133">Transmembrane helix</keyword>
<keyword evidence="3" id="KW-1003">Cell membrane</keyword>
<comment type="caution">
    <text evidence="7">The sequence shown here is derived from an EMBL/GenBank/DDBJ whole genome shotgun (WGS) entry which is preliminary data.</text>
</comment>
<protein>
    <recommendedName>
        <fullName evidence="9">Conjugal transfer protein TraG</fullName>
    </recommendedName>
</protein>
<organism evidence="7 8">
    <name type="scientific">Bifidobacterium breve MCC 1128</name>
    <dbReference type="NCBI Taxonomy" id="1365965"/>
    <lineage>
        <taxon>Bacteria</taxon>
        <taxon>Bacillati</taxon>
        <taxon>Actinomycetota</taxon>
        <taxon>Actinomycetes</taxon>
        <taxon>Bifidobacteriales</taxon>
        <taxon>Bifidobacteriaceae</taxon>
        <taxon>Bifidobacterium</taxon>
    </lineage>
</organism>
<evidence type="ECO:0000313" key="8">
    <source>
        <dbReference type="Proteomes" id="UP000037193"/>
    </source>
</evidence>
<accession>A0A0L7B1C3</accession>
<dbReference type="GO" id="GO:0005886">
    <property type="term" value="C:plasma membrane"/>
    <property type="evidence" value="ECO:0007669"/>
    <property type="project" value="UniProtKB-SubCell"/>
</dbReference>
<dbReference type="AlphaFoldDB" id="A0A0L7B1C3"/>
<dbReference type="SUPFAM" id="SSF52540">
    <property type="entry name" value="P-loop containing nucleoside triphosphate hydrolases"/>
    <property type="match status" value="1"/>
</dbReference>
<dbReference type="EMBL" id="AVQD01000008">
    <property type="protein sequence ID" value="KOA41073.1"/>
    <property type="molecule type" value="Genomic_DNA"/>
</dbReference>
<dbReference type="RefSeq" id="WP_052789270.1">
    <property type="nucleotide sequence ID" value="NZ_AVQD01000008.1"/>
</dbReference>